<dbReference type="Pfam" id="PF13265">
    <property type="entry name" value="DUF4056"/>
    <property type="match status" value="1"/>
</dbReference>
<dbReference type="InterPro" id="IPR025130">
    <property type="entry name" value="DUF4056"/>
</dbReference>
<evidence type="ECO:0000256" key="1">
    <source>
        <dbReference type="SAM" id="SignalP"/>
    </source>
</evidence>
<dbReference type="RefSeq" id="WP_005366764.1">
    <property type="nucleotide sequence ID" value="NZ_CH902599.1"/>
</dbReference>
<feature type="signal peptide" evidence="1">
    <location>
        <begin position="1"/>
        <end position="24"/>
    </location>
</feature>
<dbReference type="Proteomes" id="UP000001603">
    <property type="component" value="Unassembled WGS sequence"/>
</dbReference>
<comment type="caution">
    <text evidence="2">The sequence shown here is derived from an EMBL/GenBank/DDBJ whole genome shotgun (WGS) entry which is preliminary data.</text>
</comment>
<dbReference type="AlphaFoldDB" id="Q1ZTH1"/>
<name>Q1ZTH1_PHOAS</name>
<evidence type="ECO:0000313" key="2">
    <source>
        <dbReference type="EMBL" id="EAS66789.1"/>
    </source>
</evidence>
<reference evidence="2 3" key="1">
    <citation type="journal article" date="2009" name="Proc. Natl. Acad. Sci. U.S.A.">
        <title>The genomic basis of trophic strategy in marine bacteria.</title>
        <authorList>
            <person name="Lauro F.M."/>
            <person name="McDougald D."/>
            <person name="Thomas T."/>
            <person name="Williams T.J."/>
            <person name="Egan S."/>
            <person name="Rice S."/>
            <person name="DeMaere M.Z."/>
            <person name="Ting L."/>
            <person name="Ertan H."/>
            <person name="Johnson J."/>
            <person name="Ferriera S."/>
            <person name="Lapidus A."/>
            <person name="Anderson I."/>
            <person name="Kyrpides N."/>
            <person name="Munk A.C."/>
            <person name="Detter C."/>
            <person name="Han C.S."/>
            <person name="Brown M.V."/>
            <person name="Robb F.T."/>
            <person name="Kjelleberg S."/>
            <person name="Cavicchioli R."/>
        </authorList>
    </citation>
    <scope>NUCLEOTIDE SEQUENCE [LARGE SCALE GENOMIC DNA]</scope>
    <source>
        <strain evidence="2 3">S14</strain>
    </source>
</reference>
<dbReference type="EMBL" id="AAOJ01000001">
    <property type="protein sequence ID" value="EAS66789.1"/>
    <property type="molecule type" value="Genomic_DNA"/>
</dbReference>
<evidence type="ECO:0000313" key="3">
    <source>
        <dbReference type="Proteomes" id="UP000001603"/>
    </source>
</evidence>
<protein>
    <recommendedName>
        <fullName evidence="4">DUF4056 domain-containing protein</fullName>
    </recommendedName>
</protein>
<dbReference type="OrthoDB" id="1164519at2"/>
<accession>Q1ZTH1</accession>
<dbReference type="HOGENOM" id="CLU_062633_0_0_6"/>
<evidence type="ECO:0008006" key="4">
    <source>
        <dbReference type="Google" id="ProtNLM"/>
    </source>
</evidence>
<dbReference type="eggNOG" id="ENOG502Z8XA">
    <property type="taxonomic scope" value="Bacteria"/>
</dbReference>
<proteinExistence type="predicted"/>
<organism evidence="2 3">
    <name type="scientific">Photobacterium angustum (strain S14 / CCUG 15956)</name>
    <name type="common">Vibrio sp. (strain S14 / CCUG 15956)</name>
    <dbReference type="NCBI Taxonomy" id="314292"/>
    <lineage>
        <taxon>Bacteria</taxon>
        <taxon>Pseudomonadati</taxon>
        <taxon>Pseudomonadota</taxon>
        <taxon>Gammaproteobacteria</taxon>
        <taxon>Vibrionales</taxon>
        <taxon>Vibrionaceae</taxon>
        <taxon>Photobacterium</taxon>
    </lineage>
</organism>
<gene>
    <name evidence="2" type="ORF">VAS14_15769</name>
</gene>
<feature type="chain" id="PRO_5004198745" description="DUF4056 domain-containing protein" evidence="1">
    <location>
        <begin position="25"/>
        <end position="363"/>
    </location>
</feature>
<sequence>MKIHKPFIVVLSLCAALVSQHSKALDAPVGVRPCCAFGQDLKTELLGVPIPFFSVENIVDASRLGKHIYNDGSQNIIASLLGLGDESNGLIYTVKGGFIDTAHVRDTADFTYYLYQQIYQHLGSDYRITLPTELHKRFIRLNKSKQTLTYRERQAISIELAALLAFRLAQWHEIAQWFGYESIVGFPELVSAFSPEDLYSNMLGSITAKQVLELQPNLSPSGFSQAMTDAFKEQLQQLGSVSAEETKRHIQQLNGQWWDHNTRLPQKWVVLKRDYQLGLTRYPNGVKNGIPLSLSTQLSNGDNNGVWAELYLHNVGNEETFNRLPPTLKNTMIWQPAQFQQLANFAKQQDNEERGKSTQVVED</sequence>
<keyword evidence="1" id="KW-0732">Signal</keyword>